<evidence type="ECO:0000313" key="3">
    <source>
        <dbReference type="Proteomes" id="UP000030653"/>
    </source>
</evidence>
<protein>
    <submittedName>
        <fullName evidence="2">Uncharacterized protein</fullName>
    </submittedName>
</protein>
<keyword evidence="3" id="KW-1185">Reference proteome</keyword>
<dbReference type="InterPro" id="IPR053203">
    <property type="entry name" value="Cisplatin_resist-associated"/>
</dbReference>
<dbReference type="STRING" id="1858805.M5G035"/>
<feature type="compositionally biased region" description="Basic and acidic residues" evidence="1">
    <location>
        <begin position="186"/>
        <end position="201"/>
    </location>
</feature>
<feature type="region of interest" description="Disordered" evidence="1">
    <location>
        <begin position="1"/>
        <end position="84"/>
    </location>
</feature>
<dbReference type="Pfam" id="PF12223">
    <property type="entry name" value="DUF3602"/>
    <property type="match status" value="3"/>
</dbReference>
<dbReference type="OrthoDB" id="2537432at2759"/>
<evidence type="ECO:0000313" key="2">
    <source>
        <dbReference type="EMBL" id="EJT99166.1"/>
    </source>
</evidence>
<dbReference type="PANTHER" id="PTHR34693:SF1">
    <property type="entry name" value="PROTEIN PAR32"/>
    <property type="match status" value="1"/>
</dbReference>
<dbReference type="PANTHER" id="PTHR34693">
    <property type="entry name" value="PROTEIN PAR32"/>
    <property type="match status" value="1"/>
</dbReference>
<dbReference type="OMA" id="VILHQHH"/>
<accession>M5G035</accession>
<dbReference type="GeneID" id="63688454"/>
<dbReference type="InterPro" id="IPR022024">
    <property type="entry name" value="DUF3602"/>
</dbReference>
<dbReference type="HOGENOM" id="CLU_073637_0_0_1"/>
<sequence length="251" mass="26358">MDDRRSRSRTRPDGPVVSTGRGGAGNMVPKSQESLEQVDEPRGRNPISTSERITHSGRGGAGNIRSPSRDPEARKREAAENAAEAAIVTEHAAKDTGVHSSGRGGWGNISRSKSPAANRIPLVSSGRGGAGNVHAVGELPDGHAIAEEDSHVIADHKVHEHGIIHSTGRGGGGNILTGDPVVPGSEHTEQVHATSDLEHHAHSTGRGGAGNIIPDEEERGRPAEHHHGSLLHKFGDFVKGSSKSRERGDKH</sequence>
<feature type="compositionally biased region" description="Basic and acidic residues" evidence="1">
    <location>
        <begin position="218"/>
        <end position="227"/>
    </location>
</feature>
<proteinExistence type="predicted"/>
<feature type="region of interest" description="Disordered" evidence="1">
    <location>
        <begin position="185"/>
        <end position="251"/>
    </location>
</feature>
<organism evidence="2 3">
    <name type="scientific">Dacryopinax primogenitus (strain DJM 731)</name>
    <name type="common">Brown rot fungus</name>
    <dbReference type="NCBI Taxonomy" id="1858805"/>
    <lineage>
        <taxon>Eukaryota</taxon>
        <taxon>Fungi</taxon>
        <taxon>Dikarya</taxon>
        <taxon>Basidiomycota</taxon>
        <taxon>Agaricomycotina</taxon>
        <taxon>Dacrymycetes</taxon>
        <taxon>Dacrymycetales</taxon>
        <taxon>Dacrymycetaceae</taxon>
        <taxon>Dacryopinax</taxon>
    </lineage>
</organism>
<gene>
    <name evidence="2" type="ORF">DACRYDRAFT_23786</name>
</gene>
<dbReference type="RefSeq" id="XP_040626064.1">
    <property type="nucleotide sequence ID" value="XM_040773392.1"/>
</dbReference>
<evidence type="ECO:0000256" key="1">
    <source>
        <dbReference type="SAM" id="MobiDB-lite"/>
    </source>
</evidence>
<dbReference type="AlphaFoldDB" id="M5G035"/>
<name>M5G035_DACPD</name>
<reference evidence="2 3" key="1">
    <citation type="journal article" date="2012" name="Science">
        <title>The Paleozoic origin of enzymatic lignin decomposition reconstructed from 31 fungal genomes.</title>
        <authorList>
            <person name="Floudas D."/>
            <person name="Binder M."/>
            <person name="Riley R."/>
            <person name="Barry K."/>
            <person name="Blanchette R.A."/>
            <person name="Henrissat B."/>
            <person name="Martinez A.T."/>
            <person name="Otillar R."/>
            <person name="Spatafora J.W."/>
            <person name="Yadav J.S."/>
            <person name="Aerts A."/>
            <person name="Benoit I."/>
            <person name="Boyd A."/>
            <person name="Carlson A."/>
            <person name="Copeland A."/>
            <person name="Coutinho P.M."/>
            <person name="de Vries R.P."/>
            <person name="Ferreira P."/>
            <person name="Findley K."/>
            <person name="Foster B."/>
            <person name="Gaskell J."/>
            <person name="Glotzer D."/>
            <person name="Gorecki P."/>
            <person name="Heitman J."/>
            <person name="Hesse C."/>
            <person name="Hori C."/>
            <person name="Igarashi K."/>
            <person name="Jurgens J.A."/>
            <person name="Kallen N."/>
            <person name="Kersten P."/>
            <person name="Kohler A."/>
            <person name="Kuees U."/>
            <person name="Kumar T.K.A."/>
            <person name="Kuo A."/>
            <person name="LaButti K."/>
            <person name="Larrondo L.F."/>
            <person name="Lindquist E."/>
            <person name="Ling A."/>
            <person name="Lombard V."/>
            <person name="Lucas S."/>
            <person name="Lundell T."/>
            <person name="Martin R."/>
            <person name="McLaughlin D.J."/>
            <person name="Morgenstern I."/>
            <person name="Morin E."/>
            <person name="Murat C."/>
            <person name="Nagy L.G."/>
            <person name="Nolan M."/>
            <person name="Ohm R.A."/>
            <person name="Patyshakuliyeva A."/>
            <person name="Rokas A."/>
            <person name="Ruiz-Duenas F.J."/>
            <person name="Sabat G."/>
            <person name="Salamov A."/>
            <person name="Samejima M."/>
            <person name="Schmutz J."/>
            <person name="Slot J.C."/>
            <person name="St John F."/>
            <person name="Stenlid J."/>
            <person name="Sun H."/>
            <person name="Sun S."/>
            <person name="Syed K."/>
            <person name="Tsang A."/>
            <person name="Wiebenga A."/>
            <person name="Young D."/>
            <person name="Pisabarro A."/>
            <person name="Eastwood D.C."/>
            <person name="Martin F."/>
            <person name="Cullen D."/>
            <person name="Grigoriev I.V."/>
            <person name="Hibbett D.S."/>
        </authorList>
    </citation>
    <scope>NUCLEOTIDE SEQUENCE [LARGE SCALE GENOMIC DNA]</scope>
    <source>
        <strain evidence="2 3">DJM-731 SS1</strain>
    </source>
</reference>
<dbReference type="EMBL" id="JH795870">
    <property type="protein sequence ID" value="EJT99166.1"/>
    <property type="molecule type" value="Genomic_DNA"/>
</dbReference>
<dbReference type="Proteomes" id="UP000030653">
    <property type="component" value="Unassembled WGS sequence"/>
</dbReference>
<feature type="compositionally biased region" description="Basic and acidic residues" evidence="1">
    <location>
        <begin position="67"/>
        <end position="79"/>
    </location>
</feature>